<dbReference type="Gene3D" id="3.40.50.2000">
    <property type="entry name" value="Glycogen Phosphorylase B"/>
    <property type="match status" value="2"/>
</dbReference>
<dbReference type="AlphaFoldDB" id="A0A0A2N9V2"/>
<dbReference type="InterPro" id="IPR028098">
    <property type="entry name" value="Glyco_trans_4-like_N"/>
</dbReference>
<keyword evidence="5" id="KW-1185">Reference proteome</keyword>
<dbReference type="OrthoDB" id="502646at2"/>
<comment type="caution">
    <text evidence="4">The sequence shown here is derived from an EMBL/GenBank/DDBJ whole genome shotgun (WGS) entry which is preliminary data.</text>
</comment>
<dbReference type="GO" id="GO:0016757">
    <property type="term" value="F:glycosyltransferase activity"/>
    <property type="evidence" value="ECO:0007669"/>
    <property type="project" value="InterPro"/>
</dbReference>
<protein>
    <submittedName>
        <fullName evidence="4">Glycoside hydrolase</fullName>
    </submittedName>
</protein>
<dbReference type="Pfam" id="PF00534">
    <property type="entry name" value="Glycos_transf_1"/>
    <property type="match status" value="1"/>
</dbReference>
<dbReference type="GO" id="GO:0016787">
    <property type="term" value="F:hydrolase activity"/>
    <property type="evidence" value="ECO:0007669"/>
    <property type="project" value="UniProtKB-KW"/>
</dbReference>
<dbReference type="eggNOG" id="COG0438">
    <property type="taxonomic scope" value="Bacteria"/>
</dbReference>
<dbReference type="RefSeq" id="WP_035629629.1">
    <property type="nucleotide sequence ID" value="NZ_AVCS01000015.1"/>
</dbReference>
<keyword evidence="1" id="KW-0808">Transferase</keyword>
<dbReference type="STRING" id="1107311.Q767_00930"/>
<evidence type="ECO:0000313" key="4">
    <source>
        <dbReference type="EMBL" id="KGO97200.1"/>
    </source>
</evidence>
<feature type="domain" description="Glycosyltransferase subfamily 4-like N-terminal" evidence="3">
    <location>
        <begin position="19"/>
        <end position="181"/>
    </location>
</feature>
<gene>
    <name evidence="4" type="ORF">Q767_00930</name>
</gene>
<dbReference type="SUPFAM" id="SSF53756">
    <property type="entry name" value="UDP-Glycosyltransferase/glycogen phosphorylase"/>
    <property type="match status" value="1"/>
</dbReference>
<dbReference type="Pfam" id="PF13439">
    <property type="entry name" value="Glyco_transf_4"/>
    <property type="match status" value="1"/>
</dbReference>
<dbReference type="PANTHER" id="PTHR46401">
    <property type="entry name" value="GLYCOSYLTRANSFERASE WBBK-RELATED"/>
    <property type="match status" value="1"/>
</dbReference>
<accession>A0A0A2N9V2</accession>
<evidence type="ECO:0000256" key="1">
    <source>
        <dbReference type="ARBA" id="ARBA00022679"/>
    </source>
</evidence>
<dbReference type="CDD" id="cd03801">
    <property type="entry name" value="GT4_PimA-like"/>
    <property type="match status" value="1"/>
</dbReference>
<dbReference type="EMBL" id="JRLZ01000001">
    <property type="protein sequence ID" value="KGO97200.1"/>
    <property type="molecule type" value="Genomic_DNA"/>
</dbReference>
<evidence type="ECO:0000313" key="5">
    <source>
        <dbReference type="Proteomes" id="UP000030149"/>
    </source>
</evidence>
<evidence type="ECO:0000259" key="3">
    <source>
        <dbReference type="Pfam" id="PF13439"/>
    </source>
</evidence>
<name>A0A0A2N9V2_9FLAO</name>
<dbReference type="InterPro" id="IPR001296">
    <property type="entry name" value="Glyco_trans_1"/>
</dbReference>
<dbReference type="PATRIC" id="fig|1107311.5.peg.188"/>
<dbReference type="Proteomes" id="UP000030149">
    <property type="component" value="Unassembled WGS sequence"/>
</dbReference>
<sequence>MKIAFLTPEYPHVRTGKSGGIGTSIKNLAVSLISKGVSVRVLVYNQNEDEVFEENGVIIQRIKNIKIKGLSRYLTQKKIEKLINGLYDEGQVDLIEAPDWTGMTSFIQPKVPLIVRLNGSDTYFCHLDNRPVKWLNKFHEKRALSKAKAHISVSTFTAMMTNKVFGFNIDFTVIPNGVSTALFKRNKADYDSENKILYFGTLIRKKGAFELPLIFNEVIKKNPNAELFLVGSDSGDIKTGSNSTWALMQPLFNEKALKRVHYLGKVPYEEVQNHIAETTVCIFPTFAEALPVSWLEAMAMEKAIVASDIGWGKEIVDDQINGFLAHPTDHTKNANCILELLNDKIKRQGIERMARQKVLNHFDSSVVADESIQFYKKVVDDNSLS</sequence>
<organism evidence="4 5">
    <name type="scientific">Flavobacterium enshiense DK69</name>
    <dbReference type="NCBI Taxonomy" id="1107311"/>
    <lineage>
        <taxon>Bacteria</taxon>
        <taxon>Pseudomonadati</taxon>
        <taxon>Bacteroidota</taxon>
        <taxon>Flavobacteriia</taxon>
        <taxon>Flavobacteriales</taxon>
        <taxon>Flavobacteriaceae</taxon>
        <taxon>Flavobacterium</taxon>
    </lineage>
</organism>
<proteinExistence type="predicted"/>
<dbReference type="PANTHER" id="PTHR46401:SF2">
    <property type="entry name" value="GLYCOSYLTRANSFERASE WBBK-RELATED"/>
    <property type="match status" value="1"/>
</dbReference>
<evidence type="ECO:0000259" key="2">
    <source>
        <dbReference type="Pfam" id="PF00534"/>
    </source>
</evidence>
<reference evidence="5" key="1">
    <citation type="submission" date="2013-09" db="EMBL/GenBank/DDBJ databases">
        <authorList>
            <person name="Zeng Z."/>
            <person name="Chen C."/>
        </authorList>
    </citation>
    <scope>NUCLEOTIDE SEQUENCE [LARGE SCALE GENOMIC DNA]</scope>
    <source>
        <strain evidence="5">DK69</strain>
    </source>
</reference>
<keyword evidence="4" id="KW-0378">Hydrolase</keyword>
<feature type="domain" description="Glycosyl transferase family 1" evidence="2">
    <location>
        <begin position="185"/>
        <end position="356"/>
    </location>
</feature>
<reference evidence="4 5" key="2">
    <citation type="journal article" date="2015" name="Stand. Genomic Sci.">
        <title>High quality draft genomic sequence of Flavobacterium enshiense DK69(T) and comparison among Flavobacterium genomes.</title>
        <authorList>
            <person name="Zeng Z."/>
            <person name="Chen C."/>
            <person name="Du H."/>
            <person name="Wang G."/>
            <person name="Li M."/>
        </authorList>
    </citation>
    <scope>NUCLEOTIDE SEQUENCE [LARGE SCALE GENOMIC DNA]</scope>
    <source>
        <strain evidence="4 5">DK69</strain>
    </source>
</reference>
<dbReference type="GO" id="GO:0009103">
    <property type="term" value="P:lipopolysaccharide biosynthetic process"/>
    <property type="evidence" value="ECO:0007669"/>
    <property type="project" value="TreeGrafter"/>
</dbReference>